<dbReference type="OrthoDB" id="9809047at2"/>
<dbReference type="InterPro" id="IPR035895">
    <property type="entry name" value="HPr-like_sf"/>
</dbReference>
<gene>
    <name evidence="7" type="primary">ptsH</name>
    <name evidence="7" type="ORF">AN619_29950</name>
</gene>
<accession>A0A140KZH5</accession>
<dbReference type="Gene3D" id="3.30.1340.10">
    <property type="entry name" value="HPr-like"/>
    <property type="match status" value="1"/>
</dbReference>
<evidence type="ECO:0000256" key="3">
    <source>
        <dbReference type="ARBA" id="ARBA00020422"/>
    </source>
</evidence>
<reference evidence="7 8" key="1">
    <citation type="submission" date="2015-12" db="EMBL/GenBank/DDBJ databases">
        <title>Draft genome sequence of the thermoanaerobe Thermotalea metallivorans, an isolate from the runoff channel of the Great Artesian Basin, Australia.</title>
        <authorList>
            <person name="Patel B.K."/>
        </authorList>
    </citation>
    <scope>NUCLEOTIDE SEQUENCE [LARGE SCALE GENOMIC DNA]</scope>
    <source>
        <strain evidence="7 8">B2-1</strain>
    </source>
</reference>
<evidence type="ECO:0000256" key="4">
    <source>
        <dbReference type="ARBA" id="ARBA00022490"/>
    </source>
</evidence>
<dbReference type="SUPFAM" id="SSF55594">
    <property type="entry name" value="HPr-like"/>
    <property type="match status" value="1"/>
</dbReference>
<dbReference type="GO" id="GO:0009401">
    <property type="term" value="P:phosphoenolpyruvate-dependent sugar phosphotransferase system"/>
    <property type="evidence" value="ECO:0007669"/>
    <property type="project" value="UniProtKB-KW"/>
</dbReference>
<protein>
    <recommendedName>
        <fullName evidence="3">Phosphocarrier protein HPr</fullName>
    </recommendedName>
</protein>
<organism evidence="7 8">
    <name type="scientific">Thermotalea metallivorans</name>
    <dbReference type="NCBI Taxonomy" id="520762"/>
    <lineage>
        <taxon>Bacteria</taxon>
        <taxon>Bacillati</taxon>
        <taxon>Bacillota</taxon>
        <taxon>Clostridia</taxon>
        <taxon>Peptostreptococcales</taxon>
        <taxon>Thermotaleaceae</taxon>
        <taxon>Thermotalea</taxon>
    </lineage>
</organism>
<dbReference type="Pfam" id="PF00381">
    <property type="entry name" value="PTS-HPr"/>
    <property type="match status" value="1"/>
</dbReference>
<comment type="function">
    <text evidence="1">General (non sugar-specific) component of the phosphoenolpyruvate-dependent sugar phosphotransferase system (sugar PTS). This major carbohydrate active-transport system catalyzes the phosphorylation of incoming sugar substrates concomitantly with their translocation across the cell membrane. The phosphoryl group from phosphoenolpyruvate (PEP) is transferred to the phosphoryl carrier protein HPr by enzyme I. Phospho-HPr then transfers it to the PTS EIIA domain.</text>
</comment>
<dbReference type="PROSITE" id="PS51350">
    <property type="entry name" value="PTS_HPR_DOM"/>
    <property type="match status" value="1"/>
</dbReference>
<feature type="domain" description="HPr" evidence="6">
    <location>
        <begin position="1"/>
        <end position="87"/>
    </location>
</feature>
<dbReference type="InterPro" id="IPR001020">
    <property type="entry name" value="PTS_HPr_His_P_site"/>
</dbReference>
<evidence type="ECO:0000313" key="8">
    <source>
        <dbReference type="Proteomes" id="UP000070456"/>
    </source>
</evidence>
<dbReference type="CDD" id="cd00367">
    <property type="entry name" value="PTS-HPr_like"/>
    <property type="match status" value="1"/>
</dbReference>
<keyword evidence="5" id="KW-0598">Phosphotransferase system</keyword>
<dbReference type="GO" id="GO:0016740">
    <property type="term" value="F:transferase activity"/>
    <property type="evidence" value="ECO:0007669"/>
    <property type="project" value="UniProtKB-KW"/>
</dbReference>
<dbReference type="Proteomes" id="UP000070456">
    <property type="component" value="Unassembled WGS sequence"/>
</dbReference>
<dbReference type="PROSITE" id="PS00369">
    <property type="entry name" value="PTS_HPR_HIS"/>
    <property type="match status" value="1"/>
</dbReference>
<keyword evidence="8" id="KW-1185">Reference proteome</keyword>
<comment type="subcellular location">
    <subcellularLocation>
        <location evidence="2">Cytoplasm</location>
    </subcellularLocation>
</comment>
<evidence type="ECO:0000256" key="1">
    <source>
        <dbReference type="ARBA" id="ARBA00003681"/>
    </source>
</evidence>
<dbReference type="NCBIfam" id="TIGR01003">
    <property type="entry name" value="PTS_HPr_family"/>
    <property type="match status" value="1"/>
</dbReference>
<evidence type="ECO:0000259" key="6">
    <source>
        <dbReference type="PROSITE" id="PS51350"/>
    </source>
</evidence>
<sequence length="87" mass="9610">MQKQEIIVKNETGLHARPAAMIVKIASRFQSNIIFAKEDHEANAKSMMGIMALGAAKGERIEIRIEGADEKEAMDAMISLFESNFGE</sequence>
<evidence type="ECO:0000313" key="7">
    <source>
        <dbReference type="EMBL" id="KXG73700.1"/>
    </source>
</evidence>
<keyword evidence="4" id="KW-0963">Cytoplasm</keyword>
<dbReference type="GO" id="GO:0005737">
    <property type="term" value="C:cytoplasm"/>
    <property type="evidence" value="ECO:0007669"/>
    <property type="project" value="UniProtKB-SubCell"/>
</dbReference>
<evidence type="ECO:0000256" key="2">
    <source>
        <dbReference type="ARBA" id="ARBA00004496"/>
    </source>
</evidence>
<comment type="caution">
    <text evidence="7">The sequence shown here is derived from an EMBL/GenBank/DDBJ whole genome shotgun (WGS) entry which is preliminary data.</text>
</comment>
<evidence type="ECO:0000256" key="5">
    <source>
        <dbReference type="ARBA" id="ARBA00022683"/>
    </source>
</evidence>
<dbReference type="STRING" id="520762.AN619_29950"/>
<dbReference type="PRINTS" id="PR00107">
    <property type="entry name" value="PHOSPHOCPHPR"/>
</dbReference>
<dbReference type="PANTHER" id="PTHR33705:SF2">
    <property type="entry name" value="PHOSPHOCARRIER PROTEIN NPR"/>
    <property type="match status" value="1"/>
</dbReference>
<name>A0A140KZH5_9FIRM</name>
<dbReference type="AlphaFoldDB" id="A0A140KZH5"/>
<keyword evidence="7" id="KW-0808">Transferase</keyword>
<dbReference type="EMBL" id="LOEE01000083">
    <property type="protein sequence ID" value="KXG73700.1"/>
    <property type="molecule type" value="Genomic_DNA"/>
</dbReference>
<dbReference type="InterPro" id="IPR050399">
    <property type="entry name" value="HPr"/>
</dbReference>
<dbReference type="PANTHER" id="PTHR33705">
    <property type="entry name" value="PHOSPHOCARRIER PROTEIN HPR"/>
    <property type="match status" value="1"/>
</dbReference>
<dbReference type="PATRIC" id="fig|520762.4.peg.3300"/>
<proteinExistence type="predicted"/>
<dbReference type="InterPro" id="IPR000032">
    <property type="entry name" value="HPr-like"/>
</dbReference>